<proteinExistence type="predicted"/>
<organism evidence="2 3">
    <name type="scientific">Dentiscutata erythropus</name>
    <dbReference type="NCBI Taxonomy" id="1348616"/>
    <lineage>
        <taxon>Eukaryota</taxon>
        <taxon>Fungi</taxon>
        <taxon>Fungi incertae sedis</taxon>
        <taxon>Mucoromycota</taxon>
        <taxon>Glomeromycotina</taxon>
        <taxon>Glomeromycetes</taxon>
        <taxon>Diversisporales</taxon>
        <taxon>Gigasporaceae</taxon>
        <taxon>Dentiscutata</taxon>
    </lineage>
</organism>
<sequence length="385" mass="42823">MSNKTGYIAVPLEEPVQDQQLPAYSKEFQATYVLAGTTQRGCCHQNCQRRKIWRRALIFTLLFFLGGRFLLSGLSYFMYNEFDGVNFDHKHPEIGTPLFISHYDAPVPPIPKEPICDPTYRWNGPSEILIDPLDVSGLIFSIKGLSSHGSVVIRQDPHLKDFINVTSKIYLSDENIQDEVDIKIDIIDDDYSITIETPSFEGPRLTQKCVFIDTIISIPVQVNFFRSILVDVPNSQILTEGLGNIDFAYVGLKTRNGHIKAEDVNFAIGEISTVNGHVKGSYVIAENLDVRTINGAITINAIANSWSEDISISAKSINGHLNINVEDLTENQDLNLKAGSVNGGIITTVPDSYNGNFTVGTLVGYAYVEGKDITYYKNLRNHKIG</sequence>
<dbReference type="Proteomes" id="UP000789405">
    <property type="component" value="Unassembled WGS sequence"/>
</dbReference>
<name>A0A9N9I779_9GLOM</name>
<reference evidence="2" key="1">
    <citation type="submission" date="2021-06" db="EMBL/GenBank/DDBJ databases">
        <authorList>
            <person name="Kallberg Y."/>
            <person name="Tangrot J."/>
            <person name="Rosling A."/>
        </authorList>
    </citation>
    <scope>NUCLEOTIDE SEQUENCE</scope>
    <source>
        <strain evidence="2">MA453B</strain>
    </source>
</reference>
<accession>A0A9N9I779</accession>
<evidence type="ECO:0000313" key="2">
    <source>
        <dbReference type="EMBL" id="CAG8724690.1"/>
    </source>
</evidence>
<dbReference type="OrthoDB" id="5570013at2759"/>
<feature type="non-terminal residue" evidence="2">
    <location>
        <position position="1"/>
    </location>
</feature>
<keyword evidence="1" id="KW-0472">Membrane</keyword>
<keyword evidence="1" id="KW-1133">Transmembrane helix</keyword>
<evidence type="ECO:0000256" key="1">
    <source>
        <dbReference type="SAM" id="Phobius"/>
    </source>
</evidence>
<evidence type="ECO:0000313" key="3">
    <source>
        <dbReference type="Proteomes" id="UP000789405"/>
    </source>
</evidence>
<keyword evidence="1" id="KW-0812">Transmembrane</keyword>
<feature type="transmembrane region" description="Helical" evidence="1">
    <location>
        <begin position="56"/>
        <end position="79"/>
    </location>
</feature>
<keyword evidence="3" id="KW-1185">Reference proteome</keyword>
<protein>
    <submittedName>
        <fullName evidence="2">421_t:CDS:1</fullName>
    </submittedName>
</protein>
<dbReference type="EMBL" id="CAJVPY010011150">
    <property type="protein sequence ID" value="CAG8724690.1"/>
    <property type="molecule type" value="Genomic_DNA"/>
</dbReference>
<gene>
    <name evidence="2" type="ORF">DERYTH_LOCUS14609</name>
</gene>
<comment type="caution">
    <text evidence="2">The sequence shown here is derived from an EMBL/GenBank/DDBJ whole genome shotgun (WGS) entry which is preliminary data.</text>
</comment>
<dbReference type="AlphaFoldDB" id="A0A9N9I779"/>